<organism evidence="2 3">
    <name type="scientific">Syncephalastrum racemosum</name>
    <name type="common">Filamentous fungus</name>
    <dbReference type="NCBI Taxonomy" id="13706"/>
    <lineage>
        <taxon>Eukaryota</taxon>
        <taxon>Fungi</taxon>
        <taxon>Fungi incertae sedis</taxon>
        <taxon>Mucoromycota</taxon>
        <taxon>Mucoromycotina</taxon>
        <taxon>Mucoromycetes</taxon>
        <taxon>Mucorales</taxon>
        <taxon>Syncephalastraceae</taxon>
        <taxon>Syncephalastrum</taxon>
    </lineage>
</organism>
<dbReference type="SUPFAM" id="SSF53474">
    <property type="entry name" value="alpha/beta-Hydrolases"/>
    <property type="match status" value="1"/>
</dbReference>
<evidence type="ECO:0000259" key="1">
    <source>
        <dbReference type="Pfam" id="PF01738"/>
    </source>
</evidence>
<keyword evidence="3" id="KW-1185">Reference proteome</keyword>
<dbReference type="OrthoDB" id="17560at2759"/>
<dbReference type="PANTHER" id="PTHR46623">
    <property type="entry name" value="CARBOXYMETHYLENEBUTENOLIDASE-RELATED"/>
    <property type="match status" value="1"/>
</dbReference>
<sequence>MSRQLPFQVFKFQPRSPAKIKGAAIIVLQEWWGVNDQIKRHAQKLADSTGACTVVPDLYKGKLGLTAEEASHLMGGLDWKQAVHELQELSDGLREAKFPVQGSIGFCMGGGLSLALAARLAETRHPLQAAVTCYGTAPRDQFDVRNITKVTPVQGHFGGKDEMKGFSDPDAADALEFELNISKLQPAEVYRYPEQGHAFMNDDDWSIEKRKELGFVDKTSEPKEQEKTVRDLAWSRISEFFVTHLGGKASRAGQEYTTEANL</sequence>
<dbReference type="InterPro" id="IPR029058">
    <property type="entry name" value="AB_hydrolase_fold"/>
</dbReference>
<dbReference type="InParanoid" id="A0A1X2HEL0"/>
<dbReference type="InterPro" id="IPR002925">
    <property type="entry name" value="Dienelactn_hydro"/>
</dbReference>
<dbReference type="Pfam" id="PF01738">
    <property type="entry name" value="DLH"/>
    <property type="match status" value="1"/>
</dbReference>
<protein>
    <submittedName>
        <fullName evidence="2">Dienelactone hydrolase</fullName>
    </submittedName>
</protein>
<dbReference type="PANTHER" id="PTHR46623:SF6">
    <property type="entry name" value="ALPHA_BETA-HYDROLASES SUPERFAMILY PROTEIN"/>
    <property type="match status" value="1"/>
</dbReference>
<dbReference type="InterPro" id="IPR051049">
    <property type="entry name" value="Dienelactone_hydrolase-like"/>
</dbReference>
<feature type="domain" description="Dienelactone hydrolase" evidence="1">
    <location>
        <begin position="12"/>
        <end position="244"/>
    </location>
</feature>
<reference evidence="2 3" key="1">
    <citation type="submission" date="2016-07" db="EMBL/GenBank/DDBJ databases">
        <title>Pervasive Adenine N6-methylation of Active Genes in Fungi.</title>
        <authorList>
            <consortium name="DOE Joint Genome Institute"/>
            <person name="Mondo S.J."/>
            <person name="Dannebaum R.O."/>
            <person name="Kuo R.C."/>
            <person name="Labutti K."/>
            <person name="Haridas S."/>
            <person name="Kuo A."/>
            <person name="Salamov A."/>
            <person name="Ahrendt S.R."/>
            <person name="Lipzen A."/>
            <person name="Sullivan W."/>
            <person name="Andreopoulos W.B."/>
            <person name="Clum A."/>
            <person name="Lindquist E."/>
            <person name="Daum C."/>
            <person name="Ramamoorthy G.K."/>
            <person name="Gryganskyi A."/>
            <person name="Culley D."/>
            <person name="Magnuson J.K."/>
            <person name="James T.Y."/>
            <person name="O'Malley M.A."/>
            <person name="Stajich J.E."/>
            <person name="Spatafora J.W."/>
            <person name="Visel A."/>
            <person name="Grigoriev I.V."/>
        </authorList>
    </citation>
    <scope>NUCLEOTIDE SEQUENCE [LARGE SCALE GENOMIC DNA]</scope>
    <source>
        <strain evidence="2 3">NRRL 2496</strain>
    </source>
</reference>
<dbReference type="AlphaFoldDB" id="A0A1X2HEL0"/>
<evidence type="ECO:0000313" key="2">
    <source>
        <dbReference type="EMBL" id="ORY97394.1"/>
    </source>
</evidence>
<keyword evidence="2" id="KW-0378">Hydrolase</keyword>
<accession>A0A1X2HEL0</accession>
<dbReference type="STRING" id="13706.A0A1X2HEL0"/>
<dbReference type="Proteomes" id="UP000242180">
    <property type="component" value="Unassembled WGS sequence"/>
</dbReference>
<dbReference type="Gene3D" id="3.40.50.1820">
    <property type="entry name" value="alpha/beta hydrolase"/>
    <property type="match status" value="1"/>
</dbReference>
<comment type="caution">
    <text evidence="2">The sequence shown here is derived from an EMBL/GenBank/DDBJ whole genome shotgun (WGS) entry which is preliminary data.</text>
</comment>
<dbReference type="OMA" id="HADGHTK"/>
<dbReference type="EMBL" id="MCGN01000004">
    <property type="protein sequence ID" value="ORY97394.1"/>
    <property type="molecule type" value="Genomic_DNA"/>
</dbReference>
<proteinExistence type="predicted"/>
<evidence type="ECO:0000313" key="3">
    <source>
        <dbReference type="Proteomes" id="UP000242180"/>
    </source>
</evidence>
<name>A0A1X2HEL0_SYNRA</name>
<gene>
    <name evidence="2" type="ORF">BCR43DRAFT_523580</name>
</gene>
<dbReference type="GO" id="GO:0016787">
    <property type="term" value="F:hydrolase activity"/>
    <property type="evidence" value="ECO:0007669"/>
    <property type="project" value="UniProtKB-KW"/>
</dbReference>